<dbReference type="Pfam" id="PF00293">
    <property type="entry name" value="NUDIX"/>
    <property type="match status" value="1"/>
</dbReference>
<keyword evidence="4" id="KW-0378">Hydrolase</keyword>
<dbReference type="GO" id="GO:0046872">
    <property type="term" value="F:metal ion binding"/>
    <property type="evidence" value="ECO:0007669"/>
    <property type="project" value="UniProtKB-KW"/>
</dbReference>
<keyword evidence="3" id="KW-0479">Metal-binding</keyword>
<dbReference type="Proteomes" id="UP000077521">
    <property type="component" value="Unassembled WGS sequence"/>
</dbReference>
<gene>
    <name evidence="6" type="ORF">A4X13_0g6096</name>
</gene>
<dbReference type="EMBL" id="LWDF02000540">
    <property type="protein sequence ID" value="KAE8245075.1"/>
    <property type="molecule type" value="Genomic_DNA"/>
</dbReference>
<reference evidence="6" key="2">
    <citation type="journal article" date="2019" name="IMA Fungus">
        <title>Genome sequencing and comparison of five Tilletia species to identify candidate genes for the detection of regulated species infecting wheat.</title>
        <authorList>
            <person name="Nguyen H.D.T."/>
            <person name="Sultana T."/>
            <person name="Kesanakurti P."/>
            <person name="Hambleton S."/>
        </authorList>
    </citation>
    <scope>NUCLEOTIDE SEQUENCE</scope>
    <source>
        <strain evidence="6">DAOMC 236416</strain>
    </source>
</reference>
<dbReference type="AlphaFoldDB" id="A0A177TKT6"/>
<accession>A0A177TKT6</accession>
<protein>
    <submittedName>
        <fullName evidence="6">Uncharacterized protein</fullName>
    </submittedName>
</protein>
<evidence type="ECO:0000313" key="6">
    <source>
        <dbReference type="EMBL" id="KAE8245075.1"/>
    </source>
</evidence>
<evidence type="ECO:0000313" key="7">
    <source>
        <dbReference type="Proteomes" id="UP000077521"/>
    </source>
</evidence>
<evidence type="ECO:0000256" key="1">
    <source>
        <dbReference type="ARBA" id="ARBA00001946"/>
    </source>
</evidence>
<dbReference type="PANTHER" id="PTHR43758:SF2">
    <property type="entry name" value="OXIDIZED PURINE NUCLEOSIDE TRIPHOSPHATE HYDROLASE"/>
    <property type="match status" value="1"/>
</dbReference>
<reference evidence="6" key="1">
    <citation type="submission" date="2016-04" db="EMBL/GenBank/DDBJ databases">
        <authorList>
            <person name="Nguyen H.D."/>
            <person name="Samba Siva P."/>
            <person name="Cullis J."/>
            <person name="Levesque C.A."/>
            <person name="Hambleton S."/>
        </authorList>
    </citation>
    <scope>NUCLEOTIDE SEQUENCE</scope>
    <source>
        <strain evidence="6">DAOMC 236416</strain>
    </source>
</reference>
<keyword evidence="5" id="KW-0460">Magnesium</keyword>
<comment type="cofactor">
    <cofactor evidence="1">
        <name>Mg(2+)</name>
        <dbReference type="ChEBI" id="CHEBI:18420"/>
    </cofactor>
</comment>
<dbReference type="PANTHER" id="PTHR43758">
    <property type="entry name" value="7,8-DIHYDRO-8-OXOGUANINE TRIPHOSPHATASE"/>
    <property type="match status" value="1"/>
</dbReference>
<dbReference type="InterPro" id="IPR015797">
    <property type="entry name" value="NUDIX_hydrolase-like_dom_sf"/>
</dbReference>
<evidence type="ECO:0000256" key="5">
    <source>
        <dbReference type="ARBA" id="ARBA00022842"/>
    </source>
</evidence>
<name>A0A177TKT6_9BASI</name>
<organism evidence="6 7">
    <name type="scientific">Tilletia indica</name>
    <dbReference type="NCBI Taxonomy" id="43049"/>
    <lineage>
        <taxon>Eukaryota</taxon>
        <taxon>Fungi</taxon>
        <taxon>Dikarya</taxon>
        <taxon>Basidiomycota</taxon>
        <taxon>Ustilaginomycotina</taxon>
        <taxon>Exobasidiomycetes</taxon>
        <taxon>Tilletiales</taxon>
        <taxon>Tilletiaceae</taxon>
        <taxon>Tilletia</taxon>
    </lineage>
</organism>
<dbReference type="GO" id="GO:0008413">
    <property type="term" value="F:8-oxo-7,8-dihydroguanosine triphosphate pyrophosphatase activity"/>
    <property type="evidence" value="ECO:0007669"/>
    <property type="project" value="TreeGrafter"/>
</dbReference>
<comment type="caution">
    <text evidence="6">The sequence shown here is derived from an EMBL/GenBank/DDBJ whole genome shotgun (WGS) entry which is preliminary data.</text>
</comment>
<evidence type="ECO:0000256" key="3">
    <source>
        <dbReference type="ARBA" id="ARBA00022723"/>
    </source>
</evidence>
<evidence type="ECO:0000256" key="2">
    <source>
        <dbReference type="ARBA" id="ARBA00005582"/>
    </source>
</evidence>
<dbReference type="SUPFAM" id="SSF55811">
    <property type="entry name" value="Nudix"/>
    <property type="match status" value="1"/>
</dbReference>
<comment type="similarity">
    <text evidence="2">Belongs to the Nudix hydrolase family.</text>
</comment>
<dbReference type="GO" id="GO:0005737">
    <property type="term" value="C:cytoplasm"/>
    <property type="evidence" value="ECO:0007669"/>
    <property type="project" value="TreeGrafter"/>
</dbReference>
<proteinExistence type="inferred from homology"/>
<evidence type="ECO:0000256" key="4">
    <source>
        <dbReference type="ARBA" id="ARBA00022801"/>
    </source>
</evidence>
<keyword evidence="7" id="KW-1185">Reference proteome</keyword>
<dbReference type="Gene3D" id="3.90.79.10">
    <property type="entry name" value="Nucleoside Triphosphate Pyrophosphohydrolase"/>
    <property type="match status" value="1"/>
</dbReference>
<dbReference type="InterPro" id="IPR000086">
    <property type="entry name" value="NUDIX_hydrolase_dom"/>
</dbReference>
<dbReference type="GO" id="GO:0042262">
    <property type="term" value="P:DNA protection"/>
    <property type="evidence" value="ECO:0007669"/>
    <property type="project" value="TreeGrafter"/>
</dbReference>
<sequence length="286" mass="31631">MNSEFLPPFHSLPSTWRWFGPSQQKTSSISGIHLPASRTLPIASQDATHLLLPPPPSPSWLNIAPGRSPKLYTLVFPYSEDTPAIHILLGLKKRGFGEGRMNAFGGKPITNDNDFESPSDCALREFKEETGLMDAAELEFTSNLKAHGRLLIHASNPSSTKDKFANELALLYIFSLRLTHEQLLAAQETEEMCPQVYALDNLPLHKMHPESPLLINLVFPAQEDHSLPSVVSSTCFDARIDYQGVEEDPDHDQGGKQGQASRGAPSHTGCRIARRWSVSLYDHSPA</sequence>